<dbReference type="GO" id="GO:0016592">
    <property type="term" value="C:mediator complex"/>
    <property type="evidence" value="ECO:0007669"/>
    <property type="project" value="InterPro"/>
</dbReference>
<evidence type="ECO:0000256" key="10">
    <source>
        <dbReference type="SAM" id="MobiDB-lite"/>
    </source>
</evidence>
<dbReference type="GO" id="GO:0003712">
    <property type="term" value="F:transcription coregulator activity"/>
    <property type="evidence" value="ECO:0007669"/>
    <property type="project" value="InterPro"/>
</dbReference>
<evidence type="ECO:0000256" key="3">
    <source>
        <dbReference type="ARBA" id="ARBA00019615"/>
    </source>
</evidence>
<name>A0A5M8PPG9_9LECA</name>
<comment type="similarity">
    <text evidence="2 9">Belongs to the Mediator complex subunit 19 family.</text>
</comment>
<dbReference type="EMBL" id="VXIT01000008">
    <property type="protein sequence ID" value="KAA6410820.1"/>
    <property type="molecule type" value="Genomic_DNA"/>
</dbReference>
<gene>
    <name evidence="9" type="primary">MED19</name>
    <name evidence="11" type="ORF">FRX48_05130</name>
</gene>
<keyword evidence="5 9" id="KW-0010">Activator</keyword>
<feature type="region of interest" description="Disordered" evidence="10">
    <location>
        <begin position="238"/>
        <end position="352"/>
    </location>
</feature>
<evidence type="ECO:0000256" key="8">
    <source>
        <dbReference type="ARBA" id="ARBA00032018"/>
    </source>
</evidence>
<feature type="compositionally biased region" description="Basic residues" evidence="10">
    <location>
        <begin position="318"/>
        <end position="330"/>
    </location>
</feature>
<dbReference type="OrthoDB" id="2160599at2759"/>
<comment type="subcellular location">
    <subcellularLocation>
        <location evidence="1 9">Nucleus</location>
    </subcellularLocation>
</comment>
<dbReference type="PANTHER" id="PTHR28270:SF1">
    <property type="entry name" value="MEDIATOR OF RNA POLYMERASE II TRANSCRIPTION SUBUNIT 19"/>
    <property type="match status" value="1"/>
</dbReference>
<keyword evidence="4 9" id="KW-0805">Transcription regulation</keyword>
<evidence type="ECO:0000256" key="6">
    <source>
        <dbReference type="ARBA" id="ARBA00023163"/>
    </source>
</evidence>
<dbReference type="GO" id="GO:0006357">
    <property type="term" value="P:regulation of transcription by RNA polymerase II"/>
    <property type="evidence" value="ECO:0007669"/>
    <property type="project" value="InterPro"/>
</dbReference>
<comment type="caution">
    <text evidence="11">The sequence shown here is derived from an EMBL/GenBank/DDBJ whole genome shotgun (WGS) entry which is preliminary data.</text>
</comment>
<accession>A0A5M8PPG9</accession>
<comment type="function">
    <text evidence="9">Component of the Mediator complex, a coactivator involved in the regulated transcription of nearly all RNA polymerase II-dependent genes. Mediator functions as a bridge to convey information from gene-specific regulatory proteins to the basal RNA polymerase II transcription machinery. Mediator is recruited to promoters by direct interactions with regulatory proteins and serves as a scaffold for the assembly of a functional preinitiation complex with RNA polymerase II and the general transcription factors.</text>
</comment>
<keyword evidence="7 9" id="KW-0539">Nucleus</keyword>
<reference evidence="11 12" key="1">
    <citation type="submission" date="2019-09" db="EMBL/GenBank/DDBJ databases">
        <title>The hologenome of the rock-dwelling lichen Lasallia pustulata.</title>
        <authorList>
            <person name="Greshake Tzovaras B."/>
            <person name="Segers F."/>
            <person name="Bicker A."/>
            <person name="Dal Grande F."/>
            <person name="Otte J."/>
            <person name="Hankeln T."/>
            <person name="Schmitt I."/>
            <person name="Ebersberger I."/>
        </authorList>
    </citation>
    <scope>NUCLEOTIDE SEQUENCE [LARGE SCALE GENOMIC DNA]</scope>
    <source>
        <strain evidence="11">A1-1</strain>
    </source>
</reference>
<evidence type="ECO:0000313" key="12">
    <source>
        <dbReference type="Proteomes" id="UP000324767"/>
    </source>
</evidence>
<organism evidence="11 12">
    <name type="scientific">Lasallia pustulata</name>
    <dbReference type="NCBI Taxonomy" id="136370"/>
    <lineage>
        <taxon>Eukaryota</taxon>
        <taxon>Fungi</taxon>
        <taxon>Dikarya</taxon>
        <taxon>Ascomycota</taxon>
        <taxon>Pezizomycotina</taxon>
        <taxon>Lecanoromycetes</taxon>
        <taxon>OSLEUM clade</taxon>
        <taxon>Umbilicariomycetidae</taxon>
        <taxon>Umbilicariales</taxon>
        <taxon>Umbilicariaceae</taxon>
        <taxon>Lasallia</taxon>
    </lineage>
</organism>
<feature type="compositionally biased region" description="Basic and acidic residues" evidence="10">
    <location>
        <begin position="55"/>
        <end position="71"/>
    </location>
</feature>
<feature type="compositionally biased region" description="Polar residues" evidence="10">
    <location>
        <begin position="1"/>
        <end position="22"/>
    </location>
</feature>
<evidence type="ECO:0000256" key="5">
    <source>
        <dbReference type="ARBA" id="ARBA00023159"/>
    </source>
</evidence>
<keyword evidence="6 9" id="KW-0804">Transcription</keyword>
<dbReference type="Proteomes" id="UP000324767">
    <property type="component" value="Unassembled WGS sequence"/>
</dbReference>
<evidence type="ECO:0000256" key="7">
    <source>
        <dbReference type="ARBA" id="ARBA00023242"/>
    </source>
</evidence>
<evidence type="ECO:0000256" key="2">
    <source>
        <dbReference type="ARBA" id="ARBA00009259"/>
    </source>
</evidence>
<dbReference type="AlphaFoldDB" id="A0A5M8PPG9"/>
<dbReference type="GO" id="GO:0070847">
    <property type="term" value="C:core mediator complex"/>
    <property type="evidence" value="ECO:0007669"/>
    <property type="project" value="TreeGrafter"/>
</dbReference>
<protein>
    <recommendedName>
        <fullName evidence="3 9">Mediator of RNA polymerase II transcription subunit 19</fullName>
    </recommendedName>
    <alternativeName>
        <fullName evidence="8 9">Mediator complex subunit 19</fullName>
    </alternativeName>
</protein>
<evidence type="ECO:0000256" key="1">
    <source>
        <dbReference type="ARBA" id="ARBA00004123"/>
    </source>
</evidence>
<feature type="compositionally biased region" description="Polar residues" evidence="10">
    <location>
        <begin position="29"/>
        <end position="40"/>
    </location>
</feature>
<evidence type="ECO:0000313" key="11">
    <source>
        <dbReference type="EMBL" id="KAA6410820.1"/>
    </source>
</evidence>
<comment type="subunit">
    <text evidence="9">Component of the Mediator complex.</text>
</comment>
<dbReference type="PANTHER" id="PTHR28270">
    <property type="entry name" value="MEDIATOR OF RNA POLYMERASE II TRANSCRIPTION SUBUNIT 19"/>
    <property type="match status" value="1"/>
</dbReference>
<feature type="compositionally biased region" description="Low complexity" evidence="10">
    <location>
        <begin position="307"/>
        <end position="317"/>
    </location>
</feature>
<sequence length="363" mass="38875">MNTQASHPATVNTSTTQYGQTARTHDSQTMDIDTDGQSRPGQDKEEDVMDTSLDLTREAQSKGKEADRGDGPEAPVALQSEPETKPEGERPGTAAAAPYLLCKTAHVLSRPHPTQDLLSLYGLNPLAATVARTDPNTGEKINKMRKSYEGKIKAFGLAGRNKAVKYEGGKNMGLVEMMKWPDDEWHNQKVVGKEVSNRLPAAIMAKLERAMKMEPGPVPNNEFWEDALGHEKAKALSAVADSNKKPIPPVATSTVKAKLQTNGTSATAGTQATPGAARPKRSGMKRSYDEHSFEGYGEGYVDDDVDPYGSDGYSSSKGSRKSLSKKKRKKEYGATSPPAVGERSGSYGVGMVGIGTGIGAYGR</sequence>
<evidence type="ECO:0000256" key="9">
    <source>
        <dbReference type="RuleBase" id="RU364151"/>
    </source>
</evidence>
<proteinExistence type="inferred from homology"/>
<feature type="region of interest" description="Disordered" evidence="10">
    <location>
        <begin position="1"/>
        <end position="92"/>
    </location>
</feature>
<dbReference type="InterPro" id="IPR013942">
    <property type="entry name" value="Mediator_Med19_fun"/>
</dbReference>
<dbReference type="Pfam" id="PF08633">
    <property type="entry name" value="Rox3"/>
    <property type="match status" value="1"/>
</dbReference>
<feature type="compositionally biased region" description="Low complexity" evidence="10">
    <location>
        <begin position="261"/>
        <end position="277"/>
    </location>
</feature>
<evidence type="ECO:0000256" key="4">
    <source>
        <dbReference type="ARBA" id="ARBA00023015"/>
    </source>
</evidence>